<evidence type="ECO:0000313" key="1">
    <source>
        <dbReference type="EMBL" id="MBB4865988.1"/>
    </source>
</evidence>
<protein>
    <submittedName>
        <fullName evidence="1">Uncharacterized protein</fullName>
    </submittedName>
</protein>
<comment type="caution">
    <text evidence="1">The sequence shown here is derived from an EMBL/GenBank/DDBJ whole genome shotgun (WGS) entry which is preliminary data.</text>
</comment>
<reference evidence="1 2" key="1">
    <citation type="submission" date="2020-08" db="EMBL/GenBank/DDBJ databases">
        <title>Functional genomics of gut bacteria from endangered species of beetles.</title>
        <authorList>
            <person name="Carlos-Shanley C."/>
        </authorList>
    </citation>
    <scope>NUCLEOTIDE SEQUENCE [LARGE SCALE GENOMIC DNA]</scope>
    <source>
        <strain evidence="1 2">S00179</strain>
    </source>
</reference>
<evidence type="ECO:0000313" key="2">
    <source>
        <dbReference type="Proteomes" id="UP000566995"/>
    </source>
</evidence>
<dbReference type="AlphaFoldDB" id="A0A7W7P2J5"/>
<dbReference type="Proteomes" id="UP000566995">
    <property type="component" value="Unassembled WGS sequence"/>
</dbReference>
<accession>A0A7W7P2J5</accession>
<dbReference type="EMBL" id="JACHLI010000023">
    <property type="protein sequence ID" value="MBB4865988.1"/>
    <property type="molecule type" value="Genomic_DNA"/>
</dbReference>
<sequence length="34" mass="4160">MTAYTTDYRYYRTSDWRFSSALRATQRALPRTPR</sequence>
<proteinExistence type="predicted"/>
<name>A0A7W7P2J5_PSENT</name>
<organism evidence="1 2">
    <name type="scientific">Pseudomonas nitroreducens</name>
    <dbReference type="NCBI Taxonomy" id="46680"/>
    <lineage>
        <taxon>Bacteria</taxon>
        <taxon>Pseudomonadati</taxon>
        <taxon>Pseudomonadota</taxon>
        <taxon>Gammaproteobacteria</taxon>
        <taxon>Pseudomonadales</taxon>
        <taxon>Pseudomonadaceae</taxon>
        <taxon>Pseudomonas</taxon>
    </lineage>
</organism>
<gene>
    <name evidence="1" type="ORF">HNP46_004889</name>
</gene>